<accession>A0A365YEV1</accession>
<dbReference type="InterPro" id="IPR011060">
    <property type="entry name" value="RibuloseP-bd_barrel"/>
</dbReference>
<dbReference type="SUPFAM" id="SSF51366">
    <property type="entry name" value="Ribulose-phoshate binding barrel"/>
    <property type="match status" value="1"/>
</dbReference>
<reference evidence="8 9" key="1">
    <citation type="submission" date="2018-01" db="EMBL/GenBank/DDBJ databases">
        <title>Glutamicibacter soli strain NHPC-3 Whole genome sequence and assembly.</title>
        <authorList>
            <person name="Choudhury P."/>
            <person name="Gupta D."/>
            <person name="Sengupta K."/>
            <person name="Jawed A."/>
            <person name="Sultana N."/>
            <person name="Saha P."/>
        </authorList>
    </citation>
    <scope>NUCLEOTIDE SEQUENCE [LARGE SCALE GENOMIC DNA]</scope>
    <source>
        <strain evidence="8 9">NHPC-3</strain>
    </source>
</reference>
<dbReference type="Gene3D" id="3.20.20.70">
    <property type="entry name" value="Aldolase class I"/>
    <property type="match status" value="1"/>
</dbReference>
<dbReference type="EMBL" id="POAF01000004">
    <property type="protein sequence ID" value="RBM01226.1"/>
    <property type="molecule type" value="Genomic_DNA"/>
</dbReference>
<dbReference type="GO" id="GO:0019262">
    <property type="term" value="P:N-acetylneuraminate catabolic process"/>
    <property type="evidence" value="ECO:0007669"/>
    <property type="project" value="UniProtKB-UniRule"/>
</dbReference>
<keyword evidence="5 7" id="KW-0413">Isomerase</keyword>
<evidence type="ECO:0000313" key="8">
    <source>
        <dbReference type="EMBL" id="RBM01226.1"/>
    </source>
</evidence>
<evidence type="ECO:0000256" key="2">
    <source>
        <dbReference type="ARBA" id="ARBA00002147"/>
    </source>
</evidence>
<evidence type="ECO:0000256" key="7">
    <source>
        <dbReference type="HAMAP-Rule" id="MF_01235"/>
    </source>
</evidence>
<dbReference type="UniPathway" id="UPA00629">
    <property type="reaction ID" value="UER00682"/>
</dbReference>
<dbReference type="Pfam" id="PF04131">
    <property type="entry name" value="NanE"/>
    <property type="match status" value="1"/>
</dbReference>
<dbReference type="PANTHER" id="PTHR36204">
    <property type="entry name" value="N-ACETYLMANNOSAMINE-6-PHOSPHATE 2-EPIMERASE-RELATED"/>
    <property type="match status" value="1"/>
</dbReference>
<dbReference type="RefSeq" id="WP_113607389.1">
    <property type="nucleotide sequence ID" value="NZ_POAF01000004.1"/>
</dbReference>
<dbReference type="InterPro" id="IPR007260">
    <property type="entry name" value="NanE"/>
</dbReference>
<dbReference type="GO" id="GO:0005975">
    <property type="term" value="P:carbohydrate metabolic process"/>
    <property type="evidence" value="ECO:0007669"/>
    <property type="project" value="UniProtKB-UniRule"/>
</dbReference>
<dbReference type="GO" id="GO:0047465">
    <property type="term" value="F:N-acylglucosamine-6-phosphate 2-epimerase activity"/>
    <property type="evidence" value="ECO:0007669"/>
    <property type="project" value="UniProtKB-EC"/>
</dbReference>
<evidence type="ECO:0000313" key="9">
    <source>
        <dbReference type="Proteomes" id="UP000252167"/>
    </source>
</evidence>
<dbReference type="CDD" id="cd04729">
    <property type="entry name" value="NanE"/>
    <property type="match status" value="1"/>
</dbReference>
<dbReference type="GO" id="GO:0006053">
    <property type="term" value="P:N-acetylmannosamine catabolic process"/>
    <property type="evidence" value="ECO:0007669"/>
    <property type="project" value="TreeGrafter"/>
</dbReference>
<comment type="caution">
    <text evidence="8">The sequence shown here is derived from an EMBL/GenBank/DDBJ whole genome shotgun (WGS) entry which is preliminary data.</text>
</comment>
<evidence type="ECO:0000256" key="5">
    <source>
        <dbReference type="ARBA" id="ARBA00023235"/>
    </source>
</evidence>
<gene>
    <name evidence="7" type="primary">nanE</name>
    <name evidence="8" type="ORF">C1H84_10680</name>
</gene>
<dbReference type="AlphaFoldDB" id="A0A365YEV1"/>
<keyword evidence="9" id="KW-1185">Reference proteome</keyword>
<dbReference type="Proteomes" id="UP000252167">
    <property type="component" value="Unassembled WGS sequence"/>
</dbReference>
<evidence type="ECO:0000256" key="1">
    <source>
        <dbReference type="ARBA" id="ARBA00000056"/>
    </source>
</evidence>
<dbReference type="PANTHER" id="PTHR36204:SF1">
    <property type="entry name" value="N-ACETYLMANNOSAMINE-6-PHOSPHATE 2-EPIMERASE-RELATED"/>
    <property type="match status" value="1"/>
</dbReference>
<protein>
    <recommendedName>
        <fullName evidence="7">Putative N-acetylmannosamine-6-phosphate 2-epimerase</fullName>
        <ecNumber evidence="7">5.1.3.9</ecNumber>
    </recommendedName>
    <alternativeName>
        <fullName evidence="7">ManNAc-6-P epimerase</fullName>
    </alternativeName>
</protein>
<evidence type="ECO:0000256" key="3">
    <source>
        <dbReference type="ARBA" id="ARBA00005081"/>
    </source>
</evidence>
<dbReference type="InterPro" id="IPR013785">
    <property type="entry name" value="Aldolase_TIM"/>
</dbReference>
<comment type="similarity">
    <text evidence="4 7">Belongs to the NanE family.</text>
</comment>
<evidence type="ECO:0000256" key="6">
    <source>
        <dbReference type="ARBA" id="ARBA00023277"/>
    </source>
</evidence>
<dbReference type="NCBIfam" id="NF002231">
    <property type="entry name" value="PRK01130.1"/>
    <property type="match status" value="1"/>
</dbReference>
<comment type="catalytic activity">
    <reaction evidence="1 7">
        <text>an N-acyl-D-glucosamine 6-phosphate = an N-acyl-D-mannosamine 6-phosphate</text>
        <dbReference type="Rhea" id="RHEA:23932"/>
        <dbReference type="ChEBI" id="CHEBI:57599"/>
        <dbReference type="ChEBI" id="CHEBI:57666"/>
        <dbReference type="EC" id="5.1.3.9"/>
    </reaction>
</comment>
<evidence type="ECO:0000256" key="4">
    <source>
        <dbReference type="ARBA" id="ARBA00007439"/>
    </source>
</evidence>
<dbReference type="EC" id="5.1.3.9" evidence="7"/>
<dbReference type="GO" id="GO:0005829">
    <property type="term" value="C:cytosol"/>
    <property type="evidence" value="ECO:0007669"/>
    <property type="project" value="TreeGrafter"/>
</dbReference>
<sequence length="229" mass="23305">MLLTPAQLESLRGKLIVSAQAYPGEPMRLPQTMAQVAASAVIGGAAAVRVQGLADIQFTRSAVEVPVIGLFKDGHEGVFITPTVHHALAVAQAGAHIVALDGTRRERPDGLSLEQTVRAVHERSGALVMADCGSLSDALAAAEAGADLIGTTLAGYTGERAKTDGPDLELIGQIAAAGLDRPLVAEGRIHTPAQARAAVDAGAFAVVVGTAITHPATIASWFGDALAAD</sequence>
<comment type="function">
    <text evidence="2 7">Converts N-acetylmannosamine-6-phosphate (ManNAc-6-P) to N-acetylglucosamine-6-phosphate (GlcNAc-6-P).</text>
</comment>
<comment type="pathway">
    <text evidence="3 7">Amino-sugar metabolism; N-acetylneuraminate degradation; D-fructose 6-phosphate from N-acetylneuraminate: step 3/5.</text>
</comment>
<dbReference type="HAMAP" id="MF_01235">
    <property type="entry name" value="ManNAc6P_epimer"/>
    <property type="match status" value="1"/>
</dbReference>
<organism evidence="8 9">
    <name type="scientific">Glutamicibacter soli</name>
    <dbReference type="NCBI Taxonomy" id="453836"/>
    <lineage>
        <taxon>Bacteria</taxon>
        <taxon>Bacillati</taxon>
        <taxon>Actinomycetota</taxon>
        <taxon>Actinomycetes</taxon>
        <taxon>Micrococcales</taxon>
        <taxon>Micrococcaceae</taxon>
        <taxon>Glutamicibacter</taxon>
    </lineage>
</organism>
<name>A0A365YEV1_9MICC</name>
<proteinExistence type="inferred from homology"/>
<keyword evidence="6 7" id="KW-0119">Carbohydrate metabolism</keyword>